<dbReference type="InterPro" id="IPR031924">
    <property type="entry name" value="GH115"/>
</dbReference>
<dbReference type="InterPro" id="IPR024361">
    <property type="entry name" value="BACON"/>
</dbReference>
<gene>
    <name evidence="7" type="ORF">RSOLAG22IIIB_07532</name>
</gene>
<keyword evidence="1" id="KW-0677">Repeat</keyword>
<dbReference type="InterPro" id="IPR029018">
    <property type="entry name" value="Hex-like_dom2"/>
</dbReference>
<evidence type="ECO:0000259" key="5">
    <source>
        <dbReference type="Pfam" id="PF19190"/>
    </source>
</evidence>
<proteinExistence type="predicted"/>
<dbReference type="Gene3D" id="3.20.20.520">
    <property type="entry name" value="Glycosyl hydrolase family 115"/>
    <property type="match status" value="1"/>
</dbReference>
<sequence>MFLSRPWILGLALFQPIFAISTGSCVSFDSNAGGFQVAATGSAQLLVAPNEWPGVARAAGDLAKDLSLVTGKTLTVANATSSTASQSKTPIIVGTLGHSDLVSALVSYAKLDVSTISGKWESFIAQQVSNPLPGVDKAYVVIGSDKRGTIYGLYELSEQSGVSPWYWWADVPIQNHTNVFFTGICAHGEPTVKYRGIFINDEQPAIQSWAKEKFTNGTGAPFNHLFYANIFELLLRLRANYLWPAMWSGMFYVDDAANGALADHYGIVMGTSHQEPMARSTPNEWNRSPRGQWNFTSNPTNVTKYWTEGVQRVSSYETIFTLGMRGEGDMPLEESTNIDNLEAVVKAQRQILSQVYNKSDASIIPQMWCLYKEVQSYYEAGMRVPDDVILLWTDDNWGNIRRLPLENERNRTGGAGVYYHFDYVGSPRSYKWIQTTQLEKVHEQMVLASDRGANSMWIVNVGDLKPYEMAIEYFIALGRDINRWRERSSSNDTLQAFITQWATREFGLSSKSAEIAGLMRNMTMMNARRKHELLNTTTYSLIHYHEAENIAAAWSDMLARSKAIYDTLPAGTKPAYFQLVHHPIQASSIVQKLYYTVGKNNLFASQARLSTNSLADQAIEIFDSDWELEDQYHKLLNGKWDHFMDQTHLGYYYWQQPMTNTMPAVNRVAAKKQALAGPMRITIEGSLGAWPGDNSNQCSGGSNCPPSLPPLDPYTPSKTRYIDISAGGPNTFSWTASSNASWLTIAPSSGSISPSAPETRLTLSADWSKLGNSVGYAAISLKSAASSQVGVSTSVTASLVAYGRSPASGFKGFVEGDGGVSIEAVHPTRNSSAGGAAWRVLPGLGRTNGAVTPYPVLANSGKAFDPGSGPSLEYDFYTFTTPKNGNVTLTSFISPAFNANGNDRRVGFAVQIDSATPQSIYYSPVTNSRSDPQGWGGLDGWVANSITYIKTTHRVSPGAHTLKIWMLEPAVVLQKLVIGKRAAHGRKDYEELKVKIDGLLADLAQHVAQPMDPMMTNSVKLLCSKIEAELKGMEDNKGQKLGQRLVDAMDSQDEVLERYRRIHDYIERLTLNANLSILNANWSIQKAINEQTTESRLKWMVPAMSAIYHSAESDIVKRGGCAPGTREPQISLLLEWARDSDAGRTCWMNGMAGTGKTTIAYTVCGELDGTYELGASFFCSRAISECRQVKHIIPSIFYQLARFSLPFRCALDKVLGLDPDAHTRALRIQHQKLIVEPLLEVQQSLPTDFIVVIDALDECDDDSSLGQILDLLLSSKQTLPIRFLVSSRPETEIYERMADNTRLVLHELDSVTVKADIEAYMRQELKNIPLTDTQWVGLLERCGVLFIYASTTCRLIQQGHRMRTLDEAVDTVLTPATIPN</sequence>
<keyword evidence="3" id="KW-0732">Signal</keyword>
<name>A0A0K6FNK4_9AGAM</name>
<keyword evidence="2" id="KW-0378">Hydrolase</keyword>
<dbReference type="Pfam" id="PF15979">
    <property type="entry name" value="Glyco_hydro_115"/>
    <property type="match status" value="1"/>
</dbReference>
<feature type="domain" description="BACON" evidence="5">
    <location>
        <begin position="725"/>
        <end position="795"/>
    </location>
</feature>
<dbReference type="InterPro" id="IPR056884">
    <property type="entry name" value="NPHP3-like_N"/>
</dbReference>
<dbReference type="Pfam" id="PF19190">
    <property type="entry name" value="BACON_2"/>
    <property type="match status" value="1"/>
</dbReference>
<evidence type="ECO:0000259" key="6">
    <source>
        <dbReference type="Pfam" id="PF24883"/>
    </source>
</evidence>
<evidence type="ECO:0000256" key="2">
    <source>
        <dbReference type="ARBA" id="ARBA00022801"/>
    </source>
</evidence>
<dbReference type="Proteomes" id="UP000044841">
    <property type="component" value="Unassembled WGS sequence"/>
</dbReference>
<organism evidence="7 8">
    <name type="scientific">Rhizoctonia solani</name>
    <dbReference type="NCBI Taxonomy" id="456999"/>
    <lineage>
        <taxon>Eukaryota</taxon>
        <taxon>Fungi</taxon>
        <taxon>Dikarya</taxon>
        <taxon>Basidiomycota</taxon>
        <taxon>Agaricomycotina</taxon>
        <taxon>Agaricomycetes</taxon>
        <taxon>Cantharellales</taxon>
        <taxon>Ceratobasidiaceae</taxon>
        <taxon>Rhizoctonia</taxon>
    </lineage>
</organism>
<dbReference type="SUPFAM" id="SSF52540">
    <property type="entry name" value="P-loop containing nucleoside triphosphate hydrolases"/>
    <property type="match status" value="1"/>
</dbReference>
<dbReference type="PROSITE" id="PS51257">
    <property type="entry name" value="PROKAR_LIPOPROTEIN"/>
    <property type="match status" value="1"/>
</dbReference>
<dbReference type="Gene3D" id="2.60.120.1620">
    <property type="match status" value="1"/>
</dbReference>
<dbReference type="SUPFAM" id="SSF55545">
    <property type="entry name" value="beta-N-acetylhexosaminidase-like domain"/>
    <property type="match status" value="1"/>
</dbReference>
<evidence type="ECO:0000313" key="7">
    <source>
        <dbReference type="EMBL" id="CUA67692.1"/>
    </source>
</evidence>
<keyword evidence="8" id="KW-1185">Reference proteome</keyword>
<dbReference type="InterPro" id="IPR027417">
    <property type="entry name" value="P-loop_NTPase"/>
</dbReference>
<dbReference type="InterPro" id="IPR041437">
    <property type="entry name" value="GH115_C"/>
</dbReference>
<accession>A0A0K6FNK4</accession>
<dbReference type="EMBL" id="CYGV01000202">
    <property type="protein sequence ID" value="CUA67692.1"/>
    <property type="molecule type" value="Genomic_DNA"/>
</dbReference>
<evidence type="ECO:0000256" key="3">
    <source>
        <dbReference type="SAM" id="SignalP"/>
    </source>
</evidence>
<evidence type="ECO:0000259" key="4">
    <source>
        <dbReference type="Pfam" id="PF17829"/>
    </source>
</evidence>
<evidence type="ECO:0000313" key="8">
    <source>
        <dbReference type="Proteomes" id="UP000044841"/>
    </source>
</evidence>
<feature type="signal peptide" evidence="3">
    <location>
        <begin position="1"/>
        <end position="19"/>
    </location>
</feature>
<dbReference type="Pfam" id="PF24883">
    <property type="entry name" value="NPHP3_N"/>
    <property type="match status" value="1"/>
</dbReference>
<dbReference type="Gene3D" id="3.40.50.300">
    <property type="entry name" value="P-loop containing nucleotide triphosphate hydrolases"/>
    <property type="match status" value="1"/>
</dbReference>
<dbReference type="Gene3D" id="3.30.379.10">
    <property type="entry name" value="Chitobiase/beta-hexosaminidase domain 2-like"/>
    <property type="match status" value="1"/>
</dbReference>
<evidence type="ECO:0000256" key="1">
    <source>
        <dbReference type="ARBA" id="ARBA00022737"/>
    </source>
</evidence>
<dbReference type="Gene3D" id="1.20.58.2150">
    <property type="match status" value="1"/>
</dbReference>
<feature type="chain" id="PRO_5005502143" evidence="3">
    <location>
        <begin position="20"/>
        <end position="1380"/>
    </location>
</feature>
<dbReference type="Pfam" id="PF17829">
    <property type="entry name" value="GH115_C"/>
    <property type="match status" value="1"/>
</dbReference>
<protein>
    <submittedName>
        <fullName evidence="7">ISWI chromatin-remodeling complex ATPase ISW2</fullName>
    </submittedName>
</protein>
<dbReference type="PANTHER" id="PTHR37842">
    <property type="match status" value="1"/>
</dbReference>
<dbReference type="InterPro" id="IPR042301">
    <property type="entry name" value="GH115_sf"/>
</dbReference>
<feature type="domain" description="Nephrocystin 3-like N-terminal" evidence="6">
    <location>
        <begin position="1134"/>
        <end position="1288"/>
    </location>
</feature>
<feature type="domain" description="Gylcosyl hydrolase 115 C-terminal" evidence="4">
    <location>
        <begin position="812"/>
        <end position="979"/>
    </location>
</feature>
<dbReference type="PANTHER" id="PTHR37842:SF2">
    <property type="entry name" value="GYLCOSYL HYDROLASE 115 C-TERMINAL DOMAIN-CONTAINING PROTEIN"/>
    <property type="match status" value="1"/>
</dbReference>
<dbReference type="GO" id="GO:0016787">
    <property type="term" value="F:hydrolase activity"/>
    <property type="evidence" value="ECO:0007669"/>
    <property type="project" value="UniProtKB-KW"/>
</dbReference>
<reference evidence="7 8" key="1">
    <citation type="submission" date="2015-07" db="EMBL/GenBank/DDBJ databases">
        <authorList>
            <person name="Noorani M."/>
        </authorList>
    </citation>
    <scope>NUCLEOTIDE SEQUENCE [LARGE SCALE GENOMIC DNA]</scope>
    <source>
        <strain evidence="7">BBA 69670</strain>
    </source>
</reference>